<dbReference type="OrthoDB" id="9803294at2"/>
<evidence type="ECO:0000256" key="1">
    <source>
        <dbReference type="ARBA" id="ARBA00004141"/>
    </source>
</evidence>
<dbReference type="RefSeq" id="WP_111983128.1">
    <property type="nucleotide sequence ID" value="NZ_NFZS01000002.1"/>
</dbReference>
<feature type="transmembrane region" description="Helical" evidence="7">
    <location>
        <begin position="250"/>
        <end position="274"/>
    </location>
</feature>
<feature type="transmembrane region" description="Helical" evidence="7">
    <location>
        <begin position="389"/>
        <end position="411"/>
    </location>
</feature>
<evidence type="ECO:0000313" key="9">
    <source>
        <dbReference type="EMBL" id="RAO76182.1"/>
    </source>
</evidence>
<keyword evidence="4 7" id="KW-1133">Transmembrane helix</keyword>
<proteinExistence type="inferred from homology"/>
<dbReference type="GO" id="GO:0004129">
    <property type="term" value="F:cytochrome-c oxidase activity"/>
    <property type="evidence" value="ECO:0007669"/>
    <property type="project" value="InterPro"/>
</dbReference>
<evidence type="ECO:0000259" key="8">
    <source>
        <dbReference type="PROSITE" id="PS50855"/>
    </source>
</evidence>
<dbReference type="GO" id="GO:0020037">
    <property type="term" value="F:heme binding"/>
    <property type="evidence" value="ECO:0007669"/>
    <property type="project" value="InterPro"/>
</dbReference>
<dbReference type="GO" id="GO:0009060">
    <property type="term" value="P:aerobic respiration"/>
    <property type="evidence" value="ECO:0007669"/>
    <property type="project" value="InterPro"/>
</dbReference>
<dbReference type="GO" id="GO:0022904">
    <property type="term" value="P:respiratory electron transport chain"/>
    <property type="evidence" value="ECO:0007669"/>
    <property type="project" value="TreeGrafter"/>
</dbReference>
<evidence type="ECO:0000256" key="4">
    <source>
        <dbReference type="ARBA" id="ARBA00022989"/>
    </source>
</evidence>
<keyword evidence="6" id="KW-0813">Transport</keyword>
<feature type="domain" description="Cytochrome oxidase subunit I profile" evidence="8">
    <location>
        <begin position="24"/>
        <end position="526"/>
    </location>
</feature>
<dbReference type="Proteomes" id="UP000248926">
    <property type="component" value="Unassembled WGS sequence"/>
</dbReference>
<feature type="transmembrane region" description="Helical" evidence="7">
    <location>
        <begin position="117"/>
        <end position="138"/>
    </location>
</feature>
<gene>
    <name evidence="9" type="ORF">CA260_10815</name>
</gene>
<feature type="transmembrane region" description="Helical" evidence="7">
    <location>
        <begin position="286"/>
        <end position="307"/>
    </location>
</feature>
<dbReference type="EMBL" id="NFZS01000002">
    <property type="protein sequence ID" value="RAO76182.1"/>
    <property type="molecule type" value="Genomic_DNA"/>
</dbReference>
<keyword evidence="6" id="KW-0349">Heme</keyword>
<dbReference type="PANTHER" id="PTHR10422:SF18">
    <property type="entry name" value="CYTOCHROME C OXIDASE SUBUNIT 1"/>
    <property type="match status" value="1"/>
</dbReference>
<dbReference type="AlphaFoldDB" id="A0A328P616"/>
<dbReference type="SUPFAM" id="SSF81442">
    <property type="entry name" value="Cytochrome c oxidase subunit I-like"/>
    <property type="match status" value="1"/>
</dbReference>
<dbReference type="GO" id="GO:0015990">
    <property type="term" value="P:electron transport coupled proton transport"/>
    <property type="evidence" value="ECO:0007669"/>
    <property type="project" value="TreeGrafter"/>
</dbReference>
<evidence type="ECO:0000256" key="3">
    <source>
        <dbReference type="ARBA" id="ARBA00022692"/>
    </source>
</evidence>
<keyword evidence="5 7" id="KW-0472">Membrane</keyword>
<comment type="subcellular location">
    <subcellularLocation>
        <location evidence="1">Membrane</location>
        <topology evidence="1">Multi-pass membrane protein</topology>
    </subcellularLocation>
</comment>
<evidence type="ECO:0000256" key="5">
    <source>
        <dbReference type="ARBA" id="ARBA00023136"/>
    </source>
</evidence>
<evidence type="ECO:0000256" key="2">
    <source>
        <dbReference type="ARBA" id="ARBA00022660"/>
    </source>
</evidence>
<keyword evidence="3 6" id="KW-0812">Transmembrane</keyword>
<sequence>MNSTDRTVPVDNYLTAGEPGLAGWLCTHDHKRIGILYAIGITFFFFLGGIAATLIRLNLIVPAGALMSAETYNKAFTFHGVVMVWFFLIPSIPATLGNFLLPLMIGARDVAFPRLNLFSWYLYVGGGLFTIGALLLGGVDTGWTFYTPFSTMFSNTHVVLAVIGVFVVGFSSILTGLNFIVTVHTMRTVGMHWFRLPLFVWALYATSLVMVLATPVLAMTLSLIALERLFGVGIFDPALGGDPLLFQHFFWFYSHPAVYIMILPAMGVASELITCGVRRRIFGYRFMAWSMMAIAVIGFMVWGHHMFVAGQSMYAGIVFSILSFVVAVPSAIKVFNWVATLHKGTIDFHAPMLYALGFVGLFMLGGLTGLFLAATALDVNLTDTYFVVAHFHYIMVGGSVMAYLGGIHYWWPKITGRLYPEGPARFAAILMFFGFNLTFFPQYLLGYLGMPRRYHAYPEPFQWLNVLSSAGASILAASYLMPLCYLGWSLWRGAAAGPNPWRATGLEWTTTSPPPVHNFPLPPVVNEGPYQYCP</sequence>
<evidence type="ECO:0000313" key="10">
    <source>
        <dbReference type="Proteomes" id="UP000248926"/>
    </source>
</evidence>
<organism evidence="9 10">
    <name type="scientific">Dyella jiangningensis</name>
    <dbReference type="NCBI Taxonomy" id="1379159"/>
    <lineage>
        <taxon>Bacteria</taxon>
        <taxon>Pseudomonadati</taxon>
        <taxon>Pseudomonadota</taxon>
        <taxon>Gammaproteobacteria</taxon>
        <taxon>Lysobacterales</taxon>
        <taxon>Rhodanobacteraceae</taxon>
        <taxon>Dyella</taxon>
    </lineage>
</organism>
<dbReference type="PANTHER" id="PTHR10422">
    <property type="entry name" value="CYTOCHROME C OXIDASE SUBUNIT 1"/>
    <property type="match status" value="1"/>
</dbReference>
<keyword evidence="2 6" id="KW-0679">Respiratory chain</keyword>
<feature type="transmembrane region" description="Helical" evidence="7">
    <location>
        <begin position="158"/>
        <end position="181"/>
    </location>
</feature>
<keyword evidence="6" id="KW-0249">Electron transport</keyword>
<keyword evidence="6" id="KW-0408">Iron</keyword>
<comment type="similarity">
    <text evidence="6">Belongs to the heme-copper respiratory oxidase family.</text>
</comment>
<dbReference type="InterPro" id="IPR000883">
    <property type="entry name" value="Cyt_C_Oxase_1"/>
</dbReference>
<evidence type="ECO:0000256" key="7">
    <source>
        <dbReference type="SAM" id="Phobius"/>
    </source>
</evidence>
<reference evidence="9 10" key="1">
    <citation type="journal article" date="2018" name="Genet. Mol. Biol.">
        <title>The genome sequence of Dyella jiangningensis FCAV SCS01 from a lignocellulose-decomposing microbial consortium metagenome reveals potential for biotechnological applications.</title>
        <authorList>
            <person name="Desiderato J.G."/>
            <person name="Alvarenga D.O."/>
            <person name="Constancio M.T.L."/>
            <person name="Alves L.M.C."/>
            <person name="Varani A.M."/>
        </authorList>
    </citation>
    <scope>NUCLEOTIDE SEQUENCE [LARGE SCALE GENOMIC DNA]</scope>
    <source>
        <strain evidence="9 10">FCAV SCS01</strain>
    </source>
</reference>
<feature type="transmembrane region" description="Helical" evidence="7">
    <location>
        <begin position="463"/>
        <end position="488"/>
    </location>
</feature>
<feature type="transmembrane region" description="Helical" evidence="7">
    <location>
        <begin position="81"/>
        <end position="105"/>
    </location>
</feature>
<protein>
    <submittedName>
        <fullName evidence="9">Cytochrome c oxidase subunit I</fullName>
    </submittedName>
</protein>
<name>A0A328P616_9GAMM</name>
<dbReference type="Gene3D" id="1.20.210.10">
    <property type="entry name" value="Cytochrome c oxidase-like, subunit I domain"/>
    <property type="match status" value="1"/>
</dbReference>
<feature type="transmembrane region" description="Helical" evidence="7">
    <location>
        <begin position="35"/>
        <end position="61"/>
    </location>
</feature>
<dbReference type="InterPro" id="IPR023615">
    <property type="entry name" value="Cyt_c_Oxase_su1_BS"/>
</dbReference>
<dbReference type="InterPro" id="IPR023616">
    <property type="entry name" value="Cyt_c_oxase-like_su1_dom"/>
</dbReference>
<feature type="transmembrane region" description="Helical" evidence="7">
    <location>
        <begin position="313"/>
        <end position="332"/>
    </location>
</feature>
<dbReference type="Pfam" id="PF00115">
    <property type="entry name" value="COX1"/>
    <property type="match status" value="1"/>
</dbReference>
<comment type="caution">
    <text evidence="9">The sequence shown here is derived from an EMBL/GenBank/DDBJ whole genome shotgun (WGS) entry which is preliminary data.</text>
</comment>
<dbReference type="PROSITE" id="PS50855">
    <property type="entry name" value="COX1"/>
    <property type="match status" value="1"/>
</dbReference>
<keyword evidence="10" id="KW-1185">Reference proteome</keyword>
<keyword evidence="6" id="KW-0479">Metal-binding</keyword>
<feature type="transmembrane region" description="Helical" evidence="7">
    <location>
        <begin position="353"/>
        <end position="377"/>
    </location>
</feature>
<dbReference type="InterPro" id="IPR036927">
    <property type="entry name" value="Cyt_c_oxase-like_su1_sf"/>
</dbReference>
<dbReference type="GO" id="GO:0016020">
    <property type="term" value="C:membrane"/>
    <property type="evidence" value="ECO:0007669"/>
    <property type="project" value="UniProtKB-SubCell"/>
</dbReference>
<feature type="transmembrane region" description="Helical" evidence="7">
    <location>
        <begin position="193"/>
        <end position="226"/>
    </location>
</feature>
<dbReference type="PROSITE" id="PS00077">
    <property type="entry name" value="COX1_CUB"/>
    <property type="match status" value="1"/>
</dbReference>
<accession>A0A328P616</accession>
<dbReference type="PRINTS" id="PR01165">
    <property type="entry name" value="CYCOXIDASEI"/>
</dbReference>
<evidence type="ECO:0000256" key="6">
    <source>
        <dbReference type="RuleBase" id="RU000370"/>
    </source>
</evidence>
<feature type="transmembrane region" description="Helical" evidence="7">
    <location>
        <begin position="423"/>
        <end position="443"/>
    </location>
</feature>